<accession>A0ABR2Y2N3</accession>
<dbReference type="SUPFAM" id="SSF88713">
    <property type="entry name" value="Glycoside hydrolase/deacetylase"/>
    <property type="match status" value="1"/>
</dbReference>
<keyword evidence="8" id="KW-1185">Reference proteome</keyword>
<keyword evidence="2" id="KW-0119">Carbohydrate metabolism</keyword>
<dbReference type="EMBL" id="JARVKM010000007">
    <property type="protein sequence ID" value="KAK9780334.1"/>
    <property type="molecule type" value="Genomic_DNA"/>
</dbReference>
<gene>
    <name evidence="7" type="ORF">SCAR479_02971</name>
</gene>
<comment type="catalytic activity">
    <reaction evidence="5">
        <text>[(1-&gt;4)-N-acetyl-beta-D-glucosaminyl](n) + n H2O = chitosan + n acetate</text>
        <dbReference type="Rhea" id="RHEA:10464"/>
        <dbReference type="Rhea" id="RHEA-COMP:9593"/>
        <dbReference type="Rhea" id="RHEA-COMP:9597"/>
        <dbReference type="ChEBI" id="CHEBI:15377"/>
        <dbReference type="ChEBI" id="CHEBI:17029"/>
        <dbReference type="ChEBI" id="CHEBI:30089"/>
        <dbReference type="ChEBI" id="CHEBI:57704"/>
        <dbReference type="EC" id="3.5.1.41"/>
    </reaction>
    <physiologicalReaction direction="left-to-right" evidence="5">
        <dbReference type="Rhea" id="RHEA:10465"/>
    </physiologicalReaction>
</comment>
<evidence type="ECO:0000256" key="1">
    <source>
        <dbReference type="ARBA" id="ARBA00001941"/>
    </source>
</evidence>
<dbReference type="EC" id="3.5.1.41" evidence="4"/>
<dbReference type="PANTHER" id="PTHR10587">
    <property type="entry name" value="GLYCOSYL TRANSFERASE-RELATED"/>
    <property type="match status" value="1"/>
</dbReference>
<keyword evidence="3" id="KW-0170">Cobalt</keyword>
<comment type="caution">
    <text evidence="7">The sequence shown here is derived from an EMBL/GenBank/DDBJ whole genome shotgun (WGS) entry which is preliminary data.</text>
</comment>
<reference evidence="7 8" key="1">
    <citation type="submission" date="2024-02" db="EMBL/GenBank/DDBJ databases">
        <title>First draft genome assembly of two strains of Seiridium cardinale.</title>
        <authorList>
            <person name="Emiliani G."/>
            <person name="Scali E."/>
        </authorList>
    </citation>
    <scope>NUCLEOTIDE SEQUENCE [LARGE SCALE GENOMIC DNA]</scope>
    <source>
        <strain evidence="7 8">BM-138-000479</strain>
    </source>
</reference>
<dbReference type="PROSITE" id="PS51677">
    <property type="entry name" value="NODB"/>
    <property type="match status" value="1"/>
</dbReference>
<feature type="domain" description="NodB homology" evidence="6">
    <location>
        <begin position="39"/>
        <end position="283"/>
    </location>
</feature>
<sequence length="311" mass="35364">MTSQTRTEQAAERPRWRNGARAAISVTLDNMGEAADLNRGLWPEKDPIGKHYTITEVVPQLLALLRKYDICATYFIESWNLGVYGDFIQTEIEAAGHEVGWHAWQHEAWYKLGSPEKERANFERSFGPEGIQPGNNDQRIRPYTGFRPPGGIINGSNTLSLANEFGLKYISPAAERAAVVDVDTDGNKMTILPFRWTMVDAYYYMETFAGLRLLKGEYPASPQSPDTLVERYLREIDTAVEQQSFISILFHPFLTTLPERLAAVEKVFAYLAKKRDQGEIWLAPCRDIQAFVEENPTTVAVDPQWDVSIWR</sequence>
<evidence type="ECO:0000259" key="6">
    <source>
        <dbReference type="PROSITE" id="PS51677"/>
    </source>
</evidence>
<dbReference type="InterPro" id="IPR050248">
    <property type="entry name" value="Polysacc_deacetylase_ArnD"/>
</dbReference>
<evidence type="ECO:0000256" key="2">
    <source>
        <dbReference type="ARBA" id="ARBA00023024"/>
    </source>
</evidence>
<protein>
    <recommendedName>
        <fullName evidence="4">chitin deacetylase</fullName>
        <ecNumber evidence="4">3.5.1.41</ecNumber>
    </recommendedName>
</protein>
<evidence type="ECO:0000256" key="4">
    <source>
        <dbReference type="ARBA" id="ARBA00024056"/>
    </source>
</evidence>
<keyword evidence="2" id="KW-0146">Chitin degradation</keyword>
<evidence type="ECO:0000256" key="3">
    <source>
        <dbReference type="ARBA" id="ARBA00023285"/>
    </source>
</evidence>
<proteinExistence type="predicted"/>
<evidence type="ECO:0000313" key="8">
    <source>
        <dbReference type="Proteomes" id="UP001465668"/>
    </source>
</evidence>
<dbReference type="Proteomes" id="UP001465668">
    <property type="component" value="Unassembled WGS sequence"/>
</dbReference>
<dbReference type="InterPro" id="IPR011330">
    <property type="entry name" value="Glyco_hydro/deAcase_b/a-brl"/>
</dbReference>
<dbReference type="InterPro" id="IPR002509">
    <property type="entry name" value="NODB_dom"/>
</dbReference>
<keyword evidence="2" id="KW-0624">Polysaccharide degradation</keyword>
<evidence type="ECO:0000313" key="7">
    <source>
        <dbReference type="EMBL" id="KAK9780334.1"/>
    </source>
</evidence>
<dbReference type="Pfam" id="PF01522">
    <property type="entry name" value="Polysacc_deac_1"/>
    <property type="match status" value="1"/>
</dbReference>
<comment type="cofactor">
    <cofactor evidence="1">
        <name>Co(2+)</name>
        <dbReference type="ChEBI" id="CHEBI:48828"/>
    </cofactor>
</comment>
<organism evidence="7 8">
    <name type="scientific">Seiridium cardinale</name>
    <dbReference type="NCBI Taxonomy" id="138064"/>
    <lineage>
        <taxon>Eukaryota</taxon>
        <taxon>Fungi</taxon>
        <taxon>Dikarya</taxon>
        <taxon>Ascomycota</taxon>
        <taxon>Pezizomycotina</taxon>
        <taxon>Sordariomycetes</taxon>
        <taxon>Xylariomycetidae</taxon>
        <taxon>Amphisphaeriales</taxon>
        <taxon>Sporocadaceae</taxon>
        <taxon>Seiridium</taxon>
    </lineage>
</organism>
<evidence type="ECO:0000256" key="5">
    <source>
        <dbReference type="ARBA" id="ARBA00048494"/>
    </source>
</evidence>
<name>A0ABR2Y2N3_9PEZI</name>
<dbReference type="Gene3D" id="3.20.20.370">
    <property type="entry name" value="Glycoside hydrolase/deacetylase"/>
    <property type="match status" value="1"/>
</dbReference>